<feature type="chain" id="PRO_5023936057" evidence="2">
    <location>
        <begin position="25"/>
        <end position="155"/>
    </location>
</feature>
<gene>
    <name evidence="3" type="ORF">F3S47_03075</name>
</gene>
<evidence type="ECO:0000256" key="2">
    <source>
        <dbReference type="SAM" id="SignalP"/>
    </source>
</evidence>
<evidence type="ECO:0000313" key="3">
    <source>
        <dbReference type="EMBL" id="KAA9010247.1"/>
    </source>
</evidence>
<name>A0A5J5GQB5_9RHOB</name>
<protein>
    <submittedName>
        <fullName evidence="3">Uncharacterized protein</fullName>
    </submittedName>
</protein>
<dbReference type="AlphaFoldDB" id="A0A5J5GQB5"/>
<evidence type="ECO:0000313" key="4">
    <source>
        <dbReference type="Proteomes" id="UP000326554"/>
    </source>
</evidence>
<dbReference type="RefSeq" id="WP_150443733.1">
    <property type="nucleotide sequence ID" value="NZ_VYQE01000001.1"/>
</dbReference>
<feature type="region of interest" description="Disordered" evidence="1">
    <location>
        <begin position="29"/>
        <end position="75"/>
    </location>
</feature>
<proteinExistence type="predicted"/>
<feature type="compositionally biased region" description="Polar residues" evidence="1">
    <location>
        <begin position="45"/>
        <end position="60"/>
    </location>
</feature>
<dbReference type="Proteomes" id="UP000326554">
    <property type="component" value="Unassembled WGS sequence"/>
</dbReference>
<keyword evidence="2" id="KW-0732">Signal</keyword>
<accession>A0A5J5GQB5</accession>
<organism evidence="3 4">
    <name type="scientific">Histidinibacterium aquaticum</name>
    <dbReference type="NCBI Taxonomy" id="2613962"/>
    <lineage>
        <taxon>Bacteria</taxon>
        <taxon>Pseudomonadati</taxon>
        <taxon>Pseudomonadota</taxon>
        <taxon>Alphaproteobacteria</taxon>
        <taxon>Rhodobacterales</taxon>
        <taxon>Paracoccaceae</taxon>
        <taxon>Histidinibacterium</taxon>
    </lineage>
</organism>
<reference evidence="3 4" key="1">
    <citation type="submission" date="2019-09" db="EMBL/GenBank/DDBJ databases">
        <authorList>
            <person name="Park J.-S."/>
            <person name="Choi H.-J."/>
        </authorList>
    </citation>
    <scope>NUCLEOTIDE SEQUENCE [LARGE SCALE GENOMIC DNA]</scope>
    <source>
        <strain evidence="3 4">176SS1-4</strain>
    </source>
</reference>
<dbReference type="EMBL" id="VYQE01000001">
    <property type="protein sequence ID" value="KAA9010247.1"/>
    <property type="molecule type" value="Genomic_DNA"/>
</dbReference>
<sequence>MFNTSAKVSIAALLSLALTTGALAQDDATDNANADAQSEEEVNDETGTPGSVADLTTTLQGGAANPDEAFDGLPEDTDVTVVRLSEIDGSDEDLADLDAELSARAEQFIEYHRQIADRDYLASGIADAGYNVEDVVAWFNGPDGPLLIVDDRNRM</sequence>
<feature type="signal peptide" evidence="2">
    <location>
        <begin position="1"/>
        <end position="24"/>
    </location>
</feature>
<keyword evidence="4" id="KW-1185">Reference proteome</keyword>
<evidence type="ECO:0000256" key="1">
    <source>
        <dbReference type="SAM" id="MobiDB-lite"/>
    </source>
</evidence>
<comment type="caution">
    <text evidence="3">The sequence shown here is derived from an EMBL/GenBank/DDBJ whole genome shotgun (WGS) entry which is preliminary data.</text>
</comment>